<keyword evidence="3" id="KW-1185">Reference proteome</keyword>
<dbReference type="EMBL" id="ATMH01011276">
    <property type="protein sequence ID" value="EPY16379.1"/>
    <property type="molecule type" value="Genomic_DNA"/>
</dbReference>
<feature type="region of interest" description="Disordered" evidence="1">
    <location>
        <begin position="216"/>
        <end position="246"/>
    </location>
</feature>
<sequence>MQPNPNPQEINHATVHVDRAYRDPQPCGAAAADEAVPQTRHPTPLSSLAHMRAAAGATIELQTLVDYVRCLLTAPPPAAAPMEAAGGAVQPSHVPSAESGGERKERDKKEKRQSFLRKRKSKGVERMTPSPAPPGNTMNATSAFNTNVLGNLSEWYGAVNDAFQTQNQRLLFGLDDEAPPSGDDPTRSDDAEGAQQTLALLRSLLCKMGNLTHPTDLQERYRIPRPAPAEQHGERGEAGDAEGNETNGNWVAIQNMYTDFTRHPQTNVCRILLDIFQPATPQGGASAAPAEASTRSGASARLATLHRKLQEDVAANLYFCVVLTNLQTLLGPLDADAPAPSLLTAAFSYLCFLLLQKGYNRQKRTLHLMLSMLSNYALYMPVKALLVDSFEEARQRGEAREGPINTLEAIIAIIFTAHHYEDEDITLAWGTFFLNLLTFPPTVADTEVQERSEVLKDRLLAALLAEEYHFVHLTQELLLFARHAPAAATLSPDRGAPPKKQKEIAGKEDTKESRISKLLFKILLLLSHEVCF</sequence>
<gene>
    <name evidence="2" type="ORF">STCU_11338</name>
</gene>
<comment type="caution">
    <text evidence="2">The sequence shown here is derived from an EMBL/GenBank/DDBJ whole genome shotgun (WGS) entry which is preliminary data.</text>
</comment>
<proteinExistence type="predicted"/>
<dbReference type="Proteomes" id="UP000015354">
    <property type="component" value="Unassembled WGS sequence"/>
</dbReference>
<evidence type="ECO:0000313" key="2">
    <source>
        <dbReference type="EMBL" id="EPY16379.1"/>
    </source>
</evidence>
<feature type="region of interest" description="Disordered" evidence="1">
    <location>
        <begin position="489"/>
        <end position="509"/>
    </location>
</feature>
<evidence type="ECO:0000256" key="1">
    <source>
        <dbReference type="SAM" id="MobiDB-lite"/>
    </source>
</evidence>
<reference evidence="2 3" key="1">
    <citation type="journal article" date="2013" name="PLoS ONE">
        <title>Predicting the Proteins of Angomonas deanei, Strigomonas culicis and Their Respective Endosymbionts Reveals New Aspects of the Trypanosomatidae Family.</title>
        <authorList>
            <person name="Motta M.C."/>
            <person name="Martins A.C."/>
            <person name="de Souza S.S."/>
            <person name="Catta-Preta C.M."/>
            <person name="Silva R."/>
            <person name="Klein C.C."/>
            <person name="de Almeida L.G."/>
            <person name="de Lima Cunha O."/>
            <person name="Ciapina L.P."/>
            <person name="Brocchi M."/>
            <person name="Colabardini A.C."/>
            <person name="de Araujo Lima B."/>
            <person name="Machado C.R."/>
            <person name="de Almeida Soares C.M."/>
            <person name="Probst C.M."/>
            <person name="de Menezes C.B."/>
            <person name="Thompson C.E."/>
            <person name="Bartholomeu D.C."/>
            <person name="Gradia D.F."/>
            <person name="Pavoni D.P."/>
            <person name="Grisard E.C."/>
            <person name="Fantinatti-Garboggini F."/>
            <person name="Marchini F.K."/>
            <person name="Rodrigues-Luiz G.F."/>
            <person name="Wagner G."/>
            <person name="Goldman G.H."/>
            <person name="Fietto J.L."/>
            <person name="Elias M.C."/>
            <person name="Goldman M.H."/>
            <person name="Sagot M.F."/>
            <person name="Pereira M."/>
            <person name="Stoco P.H."/>
            <person name="de Mendonca-Neto R.P."/>
            <person name="Teixeira S.M."/>
            <person name="Maciel T.E."/>
            <person name="de Oliveira Mendes T.A."/>
            <person name="Urmenyi T.P."/>
            <person name="de Souza W."/>
            <person name="Schenkman S."/>
            <person name="de Vasconcelos A.T."/>
        </authorList>
    </citation>
    <scope>NUCLEOTIDE SEQUENCE [LARGE SCALE GENOMIC DNA]</scope>
</reference>
<feature type="region of interest" description="Disordered" evidence="1">
    <location>
        <begin position="173"/>
        <end position="192"/>
    </location>
</feature>
<feature type="compositionally biased region" description="Basic and acidic residues" evidence="1">
    <location>
        <begin position="500"/>
        <end position="509"/>
    </location>
</feature>
<accession>S9THI1</accession>
<name>S9THI1_9TRYP</name>
<feature type="compositionally biased region" description="Basic and acidic residues" evidence="1">
    <location>
        <begin position="100"/>
        <end position="113"/>
    </location>
</feature>
<organism evidence="2 3">
    <name type="scientific">Strigomonas culicis</name>
    <dbReference type="NCBI Taxonomy" id="28005"/>
    <lineage>
        <taxon>Eukaryota</taxon>
        <taxon>Discoba</taxon>
        <taxon>Euglenozoa</taxon>
        <taxon>Kinetoplastea</taxon>
        <taxon>Metakinetoplastina</taxon>
        <taxon>Trypanosomatida</taxon>
        <taxon>Trypanosomatidae</taxon>
        <taxon>Strigomonadinae</taxon>
        <taxon>Strigomonas</taxon>
    </lineage>
</organism>
<feature type="region of interest" description="Disordered" evidence="1">
    <location>
        <begin position="82"/>
        <end position="142"/>
    </location>
</feature>
<dbReference type="AlphaFoldDB" id="S9THI1"/>
<evidence type="ECO:0000313" key="3">
    <source>
        <dbReference type="Proteomes" id="UP000015354"/>
    </source>
</evidence>
<protein>
    <submittedName>
        <fullName evidence="2">Uncharacterized protein</fullName>
    </submittedName>
</protein>